<evidence type="ECO:0000256" key="1">
    <source>
        <dbReference type="SAM" id="MobiDB-lite"/>
    </source>
</evidence>
<keyword evidence="3" id="KW-1185">Reference proteome</keyword>
<dbReference type="AlphaFoldDB" id="A0A9N9KZD5"/>
<accession>A0A9N9KZD5</accession>
<dbReference type="EMBL" id="CAJVRL010000061">
    <property type="protein sequence ID" value="CAG8955363.1"/>
    <property type="molecule type" value="Genomic_DNA"/>
</dbReference>
<name>A0A9N9KZD5_9HELO</name>
<evidence type="ECO:0000313" key="2">
    <source>
        <dbReference type="EMBL" id="CAG8955363.1"/>
    </source>
</evidence>
<feature type="region of interest" description="Disordered" evidence="1">
    <location>
        <begin position="261"/>
        <end position="289"/>
    </location>
</feature>
<dbReference type="OrthoDB" id="10485054at2759"/>
<gene>
    <name evidence="2" type="ORF">HYFRA_00011347</name>
</gene>
<dbReference type="CDD" id="cd09917">
    <property type="entry name" value="F-box_SF"/>
    <property type="match status" value="1"/>
</dbReference>
<evidence type="ECO:0000313" key="3">
    <source>
        <dbReference type="Proteomes" id="UP000696280"/>
    </source>
</evidence>
<organism evidence="2 3">
    <name type="scientific">Hymenoscyphus fraxineus</name>
    <dbReference type="NCBI Taxonomy" id="746836"/>
    <lineage>
        <taxon>Eukaryota</taxon>
        <taxon>Fungi</taxon>
        <taxon>Dikarya</taxon>
        <taxon>Ascomycota</taxon>
        <taxon>Pezizomycotina</taxon>
        <taxon>Leotiomycetes</taxon>
        <taxon>Helotiales</taxon>
        <taxon>Helotiaceae</taxon>
        <taxon>Hymenoscyphus</taxon>
    </lineage>
</organism>
<protein>
    <recommendedName>
        <fullName evidence="4">F-box domain-containing protein</fullName>
    </recommendedName>
</protein>
<feature type="compositionally biased region" description="Polar residues" evidence="1">
    <location>
        <begin position="261"/>
        <end position="279"/>
    </location>
</feature>
<dbReference type="SUPFAM" id="SSF81383">
    <property type="entry name" value="F-box domain"/>
    <property type="match status" value="1"/>
</dbReference>
<comment type="caution">
    <text evidence="2">The sequence shown here is derived from an EMBL/GenBank/DDBJ whole genome shotgun (WGS) entry which is preliminary data.</text>
</comment>
<dbReference type="Proteomes" id="UP000696280">
    <property type="component" value="Unassembled WGS sequence"/>
</dbReference>
<proteinExistence type="predicted"/>
<evidence type="ECO:0008006" key="4">
    <source>
        <dbReference type="Google" id="ProtNLM"/>
    </source>
</evidence>
<reference evidence="2" key="1">
    <citation type="submission" date="2021-07" db="EMBL/GenBank/DDBJ databases">
        <authorList>
            <person name="Durling M."/>
        </authorList>
    </citation>
    <scope>NUCLEOTIDE SEQUENCE</scope>
</reference>
<sequence>MSAWFGDVDEVISILHIPDFVVRTDRNTGAHEHAVSKSRLLGTNPEDQAHKAIQIQKSNSTRRQLKPCGTKQMITRLAIELLLKVFEDLDIAYKVSLGLTCKRMYGVYKSLYPGRVPVCTSFTCKTYGDVLHYTWNSELGIDTHLHTLLEGWGGVDGLVYDSVARKFVTRETFNRLMDRRYGSLGRVKPKKWKHEKYLFPKWHTDYMDEVLMLEQERKWFGKGGYCADVFIPSRGLQIALKRQQTLVDLIPSSGNQIAWGSQNIEDSHGGSNKSRTSCNMIPGGEWLHR</sequence>
<dbReference type="InterPro" id="IPR036047">
    <property type="entry name" value="F-box-like_dom_sf"/>
</dbReference>